<dbReference type="SUPFAM" id="SSF48173">
    <property type="entry name" value="Cryptochrome/photolyase FAD-binding domain"/>
    <property type="match status" value="1"/>
</dbReference>
<dbReference type="Gene3D" id="3.40.50.620">
    <property type="entry name" value="HUPs"/>
    <property type="match status" value="1"/>
</dbReference>
<dbReference type="STRING" id="1429083.GCA_001885685_03243"/>
<evidence type="ECO:0000256" key="1">
    <source>
        <dbReference type="ARBA" id="ARBA00001932"/>
    </source>
</evidence>
<dbReference type="InterPro" id="IPR018394">
    <property type="entry name" value="DNA_photolyase_1_CS_C"/>
</dbReference>
<dbReference type="PROSITE" id="PS00394">
    <property type="entry name" value="DNA_PHOTOLYASES_1_1"/>
    <property type="match status" value="1"/>
</dbReference>
<keyword evidence="5" id="KW-0157">Chromophore</keyword>
<dbReference type="Proteomes" id="UP000185766">
    <property type="component" value="Unassembled WGS sequence"/>
</dbReference>
<dbReference type="GO" id="GO:0009416">
    <property type="term" value="P:response to light stimulus"/>
    <property type="evidence" value="ECO:0007669"/>
    <property type="project" value="TreeGrafter"/>
</dbReference>
<dbReference type="GO" id="GO:0003677">
    <property type="term" value="F:DNA binding"/>
    <property type="evidence" value="ECO:0007669"/>
    <property type="project" value="TreeGrafter"/>
</dbReference>
<comment type="similarity">
    <text evidence="2">Belongs to the DNA photolyase class-1 family.</text>
</comment>
<feature type="region of interest" description="Disordered" evidence="7">
    <location>
        <begin position="472"/>
        <end position="498"/>
    </location>
</feature>
<feature type="binding site" evidence="6">
    <location>
        <position position="218"/>
    </location>
    <ligand>
        <name>FAD</name>
        <dbReference type="ChEBI" id="CHEBI:57692"/>
    </ligand>
</feature>
<dbReference type="Gene3D" id="1.25.40.80">
    <property type="match status" value="1"/>
</dbReference>
<dbReference type="GO" id="GO:0071949">
    <property type="term" value="F:FAD binding"/>
    <property type="evidence" value="ECO:0007669"/>
    <property type="project" value="TreeGrafter"/>
</dbReference>
<evidence type="ECO:0000256" key="5">
    <source>
        <dbReference type="ARBA" id="ARBA00022991"/>
    </source>
</evidence>
<keyword evidence="9" id="KW-0456">Lyase</keyword>
<evidence type="ECO:0000256" key="3">
    <source>
        <dbReference type="ARBA" id="ARBA00022630"/>
    </source>
</evidence>
<dbReference type="SUPFAM" id="SSF52425">
    <property type="entry name" value="Cryptochrome/photolyase, N-terminal domain"/>
    <property type="match status" value="1"/>
</dbReference>
<evidence type="ECO:0000256" key="7">
    <source>
        <dbReference type="SAM" id="MobiDB-lite"/>
    </source>
</evidence>
<proteinExistence type="inferred from homology"/>
<feature type="domain" description="Photolyase/cryptochrome alpha/beta" evidence="8">
    <location>
        <begin position="4"/>
        <end position="134"/>
    </location>
</feature>
<name>A0A1H7RDN7_9GAMM</name>
<dbReference type="InterPro" id="IPR014729">
    <property type="entry name" value="Rossmann-like_a/b/a_fold"/>
</dbReference>
<dbReference type="InterPro" id="IPR002081">
    <property type="entry name" value="Cryptochrome/DNA_photolyase_1"/>
</dbReference>
<comment type="cofactor">
    <cofactor evidence="6">
        <name>FAD</name>
        <dbReference type="ChEBI" id="CHEBI:57692"/>
    </cofactor>
    <text evidence="6">Binds 1 FAD per subunit.</text>
</comment>
<dbReference type="Pfam" id="PF00875">
    <property type="entry name" value="DNA_photolyase"/>
    <property type="match status" value="1"/>
</dbReference>
<keyword evidence="4 6" id="KW-0274">FAD</keyword>
<feature type="binding site" evidence="6">
    <location>
        <position position="272"/>
    </location>
    <ligand>
        <name>FAD</name>
        <dbReference type="ChEBI" id="CHEBI:57692"/>
    </ligand>
</feature>
<organism evidence="9 10">
    <name type="scientific">Atopomonas hussainii</name>
    <dbReference type="NCBI Taxonomy" id="1429083"/>
    <lineage>
        <taxon>Bacteria</taxon>
        <taxon>Pseudomonadati</taxon>
        <taxon>Pseudomonadota</taxon>
        <taxon>Gammaproteobacteria</taxon>
        <taxon>Pseudomonadales</taxon>
        <taxon>Pseudomonadaceae</taxon>
        <taxon>Atopomonas</taxon>
    </lineage>
</organism>
<dbReference type="InterPro" id="IPR005101">
    <property type="entry name" value="Cryptochr/Photolyase_FAD-bd"/>
</dbReference>
<dbReference type="GO" id="GO:0006139">
    <property type="term" value="P:nucleobase-containing compound metabolic process"/>
    <property type="evidence" value="ECO:0007669"/>
    <property type="project" value="UniProtKB-ARBA"/>
</dbReference>
<dbReference type="GO" id="GO:0006950">
    <property type="term" value="P:response to stress"/>
    <property type="evidence" value="ECO:0007669"/>
    <property type="project" value="UniProtKB-ARBA"/>
</dbReference>
<keyword evidence="3 6" id="KW-0285">Flavoprotein</keyword>
<evidence type="ECO:0000313" key="10">
    <source>
        <dbReference type="Proteomes" id="UP000185766"/>
    </source>
</evidence>
<dbReference type="InterPro" id="IPR036155">
    <property type="entry name" value="Crypto/Photolyase_N_sf"/>
</dbReference>
<dbReference type="GO" id="GO:0003904">
    <property type="term" value="F:deoxyribodipyrimidine photo-lyase activity"/>
    <property type="evidence" value="ECO:0007669"/>
    <property type="project" value="TreeGrafter"/>
</dbReference>
<gene>
    <name evidence="9" type="ORF">SAMN05216214_114110</name>
</gene>
<dbReference type="InterPro" id="IPR036134">
    <property type="entry name" value="Crypto/Photolyase_FAD-like_sf"/>
</dbReference>
<evidence type="ECO:0000256" key="2">
    <source>
        <dbReference type="ARBA" id="ARBA00005862"/>
    </source>
</evidence>
<dbReference type="EMBL" id="FOAS01000014">
    <property type="protein sequence ID" value="SEL58420.1"/>
    <property type="molecule type" value="Genomic_DNA"/>
</dbReference>
<dbReference type="Gene3D" id="1.10.579.10">
    <property type="entry name" value="DNA Cyclobutane Dipyrimidine Photolyase, subunit A, domain 3"/>
    <property type="match status" value="1"/>
</dbReference>
<evidence type="ECO:0000256" key="4">
    <source>
        <dbReference type="ARBA" id="ARBA00022827"/>
    </source>
</evidence>
<protein>
    <submittedName>
        <fullName evidence="9">Deoxyribodipyrimidine photo-lyase</fullName>
    </submittedName>
</protein>
<keyword evidence="10" id="KW-1185">Reference proteome</keyword>
<reference evidence="9 10" key="1">
    <citation type="submission" date="2016-10" db="EMBL/GenBank/DDBJ databases">
        <authorList>
            <person name="de Groot N.N."/>
        </authorList>
    </citation>
    <scope>NUCLEOTIDE SEQUENCE [LARGE SCALE GENOMIC DNA]</scope>
    <source>
        <strain evidence="9 10">JCM 19513</strain>
    </source>
</reference>
<comment type="cofactor">
    <cofactor evidence="1">
        <name>(6R)-5,10-methylene-5,6,7,8-tetrahydrofolate</name>
        <dbReference type="ChEBI" id="CHEBI:15636"/>
    </cofactor>
</comment>
<dbReference type="InterPro" id="IPR006050">
    <property type="entry name" value="DNA_photolyase_N"/>
</dbReference>
<feature type="compositionally biased region" description="Basic and acidic residues" evidence="7">
    <location>
        <begin position="472"/>
        <end position="484"/>
    </location>
</feature>
<dbReference type="Pfam" id="PF03441">
    <property type="entry name" value="FAD_binding_7"/>
    <property type="match status" value="1"/>
</dbReference>
<evidence type="ECO:0000256" key="6">
    <source>
        <dbReference type="PIRSR" id="PIRSR602081-1"/>
    </source>
</evidence>
<accession>A0A1H7RDN7</accession>
<dbReference type="PANTHER" id="PTHR11455:SF9">
    <property type="entry name" value="CRYPTOCHROME CIRCADIAN CLOCK 5 ISOFORM X1"/>
    <property type="match status" value="1"/>
</dbReference>
<dbReference type="PROSITE" id="PS51645">
    <property type="entry name" value="PHR_CRY_ALPHA_BETA"/>
    <property type="match status" value="1"/>
</dbReference>
<evidence type="ECO:0000259" key="8">
    <source>
        <dbReference type="PROSITE" id="PS51645"/>
    </source>
</evidence>
<dbReference type="RefSeq" id="WP_074869791.1">
    <property type="nucleotide sequence ID" value="NZ_FOAS01000014.1"/>
</dbReference>
<evidence type="ECO:0000313" key="9">
    <source>
        <dbReference type="EMBL" id="SEL58420.1"/>
    </source>
</evidence>
<dbReference type="AlphaFoldDB" id="A0A1H7RDN7"/>
<sequence>MKPPLQVVWFKRDLRCEDHAALAAASRLGPVLALYIVEPDYWALPDTSLRQWQFVRDSLLDVDHALRERSGVGLQVVVGEVLAVLTAIRRDCGSFTLHSHEEIGNFWTYQRDQCVAGWCRAQGISWQQYAQFGVRRPNCSRDDWADFWQAFVSAPCAQALPRWQGVAWAGALTRHTWPQWPGPLASLGNCACPGRQAGGRKQGLAVLGSFLAERGRWYRGSLSVTSQAAQHGSRLSSYLAYGCISLREVVQAVRAAQGQVTEPRWQASLAAFESRLWWHCHFIQKLEDEPEQEWRELHPAWREQREANPQWFAAWAAGRTGWPLVDASMRYLQRHGWLNFRMRAMLVSVASYPLWLPWQAPAAHLARLFVDYEPGIHYPQVQMQAGTTGINVPRQYNPTLQAQRLDPHGQFIRRWVPELSRYPSGWLHEPWRMPAQQRLRYQTEQAYPEPLVDLSQAQRLARERMQALRDAGFKQEARRIGERHGSRRRAERAGRAAQRAEVASAQLSLFAGTD</sequence>
<dbReference type="PANTHER" id="PTHR11455">
    <property type="entry name" value="CRYPTOCHROME"/>
    <property type="match status" value="1"/>
</dbReference>